<organism evidence="2">
    <name type="scientific">Siphoviridae sp. ctP0x5</name>
    <dbReference type="NCBI Taxonomy" id="2827863"/>
    <lineage>
        <taxon>Viruses</taxon>
        <taxon>Duplodnaviria</taxon>
        <taxon>Heunggongvirae</taxon>
        <taxon>Uroviricota</taxon>
        <taxon>Caudoviricetes</taxon>
    </lineage>
</organism>
<proteinExistence type="predicted"/>
<accession>A0A8S5TFH1</accession>
<feature type="transmembrane region" description="Helical" evidence="1">
    <location>
        <begin position="7"/>
        <end position="29"/>
    </location>
</feature>
<protein>
    <submittedName>
        <fullName evidence="2">Cortical protein</fullName>
    </submittedName>
</protein>
<evidence type="ECO:0000256" key="1">
    <source>
        <dbReference type="SAM" id="Phobius"/>
    </source>
</evidence>
<dbReference type="EMBL" id="BK032818">
    <property type="protein sequence ID" value="DAF62014.1"/>
    <property type="molecule type" value="Genomic_DNA"/>
</dbReference>
<keyword evidence="1" id="KW-1133">Transmembrane helix</keyword>
<reference evidence="2" key="1">
    <citation type="journal article" date="2021" name="Proc. Natl. Acad. Sci. U.S.A.">
        <title>A Catalog of Tens of Thousands of Viruses from Human Metagenomes Reveals Hidden Associations with Chronic Diseases.</title>
        <authorList>
            <person name="Tisza M.J."/>
            <person name="Buck C.B."/>
        </authorList>
    </citation>
    <scope>NUCLEOTIDE SEQUENCE</scope>
    <source>
        <strain evidence="2">CtP0x5</strain>
    </source>
</reference>
<keyword evidence="1" id="KW-0812">Transmembrane</keyword>
<evidence type="ECO:0000313" key="2">
    <source>
        <dbReference type="EMBL" id="DAF62014.1"/>
    </source>
</evidence>
<sequence>MKDIIEILKGFTTLFVSLAIAYGTIFLIWY</sequence>
<keyword evidence="1" id="KW-0472">Membrane</keyword>
<name>A0A8S5TFH1_9CAUD</name>